<evidence type="ECO:0000313" key="2">
    <source>
        <dbReference type="EMBL" id="MDX7999524.1"/>
    </source>
</evidence>
<protein>
    <submittedName>
        <fullName evidence="2">Uncharacterized protein</fullName>
    </submittedName>
</protein>
<keyword evidence="3" id="KW-1185">Reference proteome</keyword>
<reference evidence="3" key="1">
    <citation type="journal article" date="2024" name="Toxins">
        <title>Genome Sequence Analysis of Native Xenorhabdus Strains Isolated from Entomopathogenic Nematodes in Argentina.</title>
        <authorList>
            <person name="Palma L."/>
            <person name="Frizzo L."/>
            <person name="Kaiser S."/>
            <person name="Berry C."/>
            <person name="Caballero P."/>
            <person name="Bode H.B."/>
            <person name="Del Valle E.E."/>
        </authorList>
    </citation>
    <scope>NUCLEOTIDE SEQUENCE [LARGE SCALE GENOMIC DNA]</scope>
    <source>
        <strain evidence="3">Reich</strain>
    </source>
</reference>
<comment type="caution">
    <text evidence="2">The sequence shown here is derived from an EMBL/GenBank/DDBJ whole genome shotgun (WGS) entry which is preliminary data.</text>
</comment>
<evidence type="ECO:0000313" key="3">
    <source>
        <dbReference type="Proteomes" id="UP001271640"/>
    </source>
</evidence>
<dbReference type="RefSeq" id="WP_319926245.1">
    <property type="nucleotide sequence ID" value="NZ_VCDP01000034.1"/>
</dbReference>
<accession>A0ABU4SLK5</accession>
<gene>
    <name evidence="2" type="ORF">FE394_09985</name>
</gene>
<evidence type="ECO:0000256" key="1">
    <source>
        <dbReference type="SAM" id="MobiDB-lite"/>
    </source>
</evidence>
<dbReference type="EMBL" id="VCDP01000034">
    <property type="protein sequence ID" value="MDX7999524.1"/>
    <property type="molecule type" value="Genomic_DNA"/>
</dbReference>
<sequence length="322" mass="35663">MPIYFRETTKEKTCSTQPTHSSDDDIDSARLEIGLAPDTAFGDSHVSLNQIQEYKFWKEHISQYYKWMVVVKEHLKRLDLTLKSMDSAETANINLAKNIGSTALHSILNIGGAVTGGAIGGAIGTAIPVPVIGTIVGAASGFGLSYLNNIVIKKLNNKLRIAHPYPKTRNMIFDINNYDKNPITKIIKNETDKNNMKVTAANMLTSQVVNQITPIKIPVYKLADLAVSRHKASGKLSSDKAEHILDFTKKISEVLNESHSDAVTFMRKEYGDNKMSLTGFSSRIKGEKLTADTMVRTKNKIEIKINSIDKQILKLLSKNSDI</sequence>
<feature type="region of interest" description="Disordered" evidence="1">
    <location>
        <begin position="7"/>
        <end position="26"/>
    </location>
</feature>
<dbReference type="Proteomes" id="UP001271640">
    <property type="component" value="Unassembled WGS sequence"/>
</dbReference>
<proteinExistence type="predicted"/>
<organism evidence="2 3">
    <name type="scientific">Xenorhabdus littoralis</name>
    <dbReference type="NCBI Taxonomy" id="2582835"/>
    <lineage>
        <taxon>Bacteria</taxon>
        <taxon>Pseudomonadati</taxon>
        <taxon>Pseudomonadota</taxon>
        <taxon>Gammaproteobacteria</taxon>
        <taxon>Enterobacterales</taxon>
        <taxon>Morganellaceae</taxon>
        <taxon>Xenorhabdus</taxon>
    </lineage>
</organism>
<name>A0ABU4SLK5_9GAMM</name>